<dbReference type="STRING" id="13333.W1PHV6"/>
<organism evidence="2 3">
    <name type="scientific">Amborella trichopoda</name>
    <dbReference type="NCBI Taxonomy" id="13333"/>
    <lineage>
        <taxon>Eukaryota</taxon>
        <taxon>Viridiplantae</taxon>
        <taxon>Streptophyta</taxon>
        <taxon>Embryophyta</taxon>
        <taxon>Tracheophyta</taxon>
        <taxon>Spermatophyta</taxon>
        <taxon>Magnoliopsida</taxon>
        <taxon>Amborellales</taxon>
        <taxon>Amborellaceae</taxon>
        <taxon>Amborella</taxon>
    </lineage>
</organism>
<sequence length="243" mass="27589">MELSSQGTLSILTQDGCPLGIGVRFVVDSQGIPVLCLNPLNQLASFVSSDKRSSLHLGQSGSRTPQCTLQGLLLRPQDEFHTKKLQTLWKKKFGEEVDEGVIHIVSVDQVLHLEDFKEDCLWVTGPDYRNAVPDPLRDCAGNIVNEMNDKLMEDVLRFCDIFVDLDFQVKNARMVWIDRLGFDVRILTPQMDVLEVRIPFPREVTDEKGAKSSLTCMSQLAWEVEKNYSGPEFEKVKCFKKLR</sequence>
<evidence type="ECO:0000259" key="1">
    <source>
        <dbReference type="Pfam" id="PF10615"/>
    </source>
</evidence>
<evidence type="ECO:0000313" key="2">
    <source>
        <dbReference type="EMBL" id="ERN07186.1"/>
    </source>
</evidence>
<dbReference type="GO" id="GO:0043495">
    <property type="term" value="F:protein-membrane adaptor activity"/>
    <property type="evidence" value="ECO:0007669"/>
    <property type="project" value="EnsemblPlants"/>
</dbReference>
<protein>
    <recommendedName>
        <fullName evidence="1">DUF2470 domain-containing protein</fullName>
    </recommendedName>
</protein>
<dbReference type="EMBL" id="KI393807">
    <property type="protein sequence ID" value="ERN07186.1"/>
    <property type="molecule type" value="Genomic_DNA"/>
</dbReference>
<dbReference type="InterPro" id="IPR019595">
    <property type="entry name" value="DUF2470"/>
</dbReference>
<dbReference type="SUPFAM" id="SSF50475">
    <property type="entry name" value="FMN-binding split barrel"/>
    <property type="match status" value="1"/>
</dbReference>
<proteinExistence type="predicted"/>
<dbReference type="GO" id="GO:0009534">
    <property type="term" value="C:chloroplast thylakoid"/>
    <property type="evidence" value="ECO:0007669"/>
    <property type="project" value="EnsemblPlants"/>
</dbReference>
<dbReference type="GO" id="GO:0033014">
    <property type="term" value="P:tetrapyrrole biosynthetic process"/>
    <property type="evidence" value="ECO:0007669"/>
    <property type="project" value="EnsemblPlants"/>
</dbReference>
<dbReference type="AlphaFoldDB" id="W1PHV6"/>
<dbReference type="InterPro" id="IPR012349">
    <property type="entry name" value="Split_barrel_FMN-bd"/>
</dbReference>
<dbReference type="GO" id="GO:0070455">
    <property type="term" value="P:positive regulation of heme biosynthetic process"/>
    <property type="evidence" value="ECO:0007669"/>
    <property type="project" value="EnsemblPlants"/>
</dbReference>
<dbReference type="PANTHER" id="PTHR13343:SF22">
    <property type="entry name" value="GLUTAMYL-TRNA REDUCTASE-BINDING PROTEIN, CHLOROPLASTIC"/>
    <property type="match status" value="1"/>
</dbReference>
<name>W1PHV6_AMBTC</name>
<dbReference type="eggNOG" id="ENOG502QT0S">
    <property type="taxonomic scope" value="Eukaryota"/>
</dbReference>
<dbReference type="Proteomes" id="UP000017836">
    <property type="component" value="Unassembled WGS sequence"/>
</dbReference>
<dbReference type="Gene3D" id="2.30.110.10">
    <property type="entry name" value="Electron Transport, Fmn-binding Protein, Chain A"/>
    <property type="match status" value="1"/>
</dbReference>
<accession>W1PHV6</accession>
<dbReference type="Pfam" id="PF10615">
    <property type="entry name" value="DUF2470"/>
    <property type="match status" value="1"/>
</dbReference>
<feature type="domain" description="DUF2470" evidence="1">
    <location>
        <begin position="142"/>
        <end position="217"/>
    </location>
</feature>
<dbReference type="GO" id="GO:0009570">
    <property type="term" value="C:chloroplast stroma"/>
    <property type="evidence" value="ECO:0007669"/>
    <property type="project" value="EnsemblPlants"/>
</dbReference>
<dbReference type="HOGENOM" id="CLU_051089_1_0_1"/>
<dbReference type="Gene3D" id="3.20.180.10">
    <property type="entry name" value="PNP-oxidase-like"/>
    <property type="match status" value="1"/>
</dbReference>
<dbReference type="OMA" id="KSTFNCM"/>
<dbReference type="GO" id="GO:0009791">
    <property type="term" value="P:post-embryonic development"/>
    <property type="evidence" value="ECO:0007669"/>
    <property type="project" value="EnsemblPlants"/>
</dbReference>
<dbReference type="GO" id="GO:0009507">
    <property type="term" value="C:chloroplast"/>
    <property type="evidence" value="ECO:0000318"/>
    <property type="project" value="GO_Central"/>
</dbReference>
<dbReference type="InterPro" id="IPR037119">
    <property type="entry name" value="Haem_oxidase_HugZ-like_sf"/>
</dbReference>
<dbReference type="GO" id="GO:0032991">
    <property type="term" value="C:protein-containing complex"/>
    <property type="evidence" value="ECO:0007669"/>
    <property type="project" value="EnsemblPlants"/>
</dbReference>
<dbReference type="GO" id="GO:0009767">
    <property type="term" value="P:photosynthetic electron transport chain"/>
    <property type="evidence" value="ECO:0007669"/>
    <property type="project" value="EnsemblPlants"/>
</dbReference>
<keyword evidence="3" id="KW-1185">Reference proteome</keyword>
<dbReference type="Gramene" id="ERN07186">
    <property type="protein sequence ID" value="ERN07186"/>
    <property type="gene ID" value="AMTR_s00019p00159450"/>
</dbReference>
<gene>
    <name evidence="2" type="ORF">AMTR_s00019p00159450</name>
</gene>
<evidence type="ECO:0000313" key="3">
    <source>
        <dbReference type="Proteomes" id="UP000017836"/>
    </source>
</evidence>
<dbReference type="PANTHER" id="PTHR13343">
    <property type="entry name" value="CREG1 PROTEIN"/>
    <property type="match status" value="1"/>
</dbReference>
<reference evidence="3" key="1">
    <citation type="journal article" date="2013" name="Science">
        <title>The Amborella genome and the evolution of flowering plants.</title>
        <authorList>
            <consortium name="Amborella Genome Project"/>
        </authorList>
    </citation>
    <scope>NUCLEOTIDE SEQUENCE [LARGE SCALE GENOMIC DNA]</scope>
</reference>